<organism evidence="2">
    <name type="scientific">Arundo donax</name>
    <name type="common">Giant reed</name>
    <name type="synonym">Donax arundinaceus</name>
    <dbReference type="NCBI Taxonomy" id="35708"/>
    <lineage>
        <taxon>Eukaryota</taxon>
        <taxon>Viridiplantae</taxon>
        <taxon>Streptophyta</taxon>
        <taxon>Embryophyta</taxon>
        <taxon>Tracheophyta</taxon>
        <taxon>Spermatophyta</taxon>
        <taxon>Magnoliopsida</taxon>
        <taxon>Liliopsida</taxon>
        <taxon>Poales</taxon>
        <taxon>Poaceae</taxon>
        <taxon>PACMAD clade</taxon>
        <taxon>Arundinoideae</taxon>
        <taxon>Arundineae</taxon>
        <taxon>Arundo</taxon>
    </lineage>
</organism>
<protein>
    <submittedName>
        <fullName evidence="2">Uncharacterized protein</fullName>
    </submittedName>
</protein>
<evidence type="ECO:0000256" key="1">
    <source>
        <dbReference type="SAM" id="MobiDB-lite"/>
    </source>
</evidence>
<accession>A0A0A9AYZ2</accession>
<evidence type="ECO:0000313" key="2">
    <source>
        <dbReference type="EMBL" id="JAD56974.1"/>
    </source>
</evidence>
<reference evidence="2" key="1">
    <citation type="submission" date="2014-09" db="EMBL/GenBank/DDBJ databases">
        <authorList>
            <person name="Magalhaes I.L.F."/>
            <person name="Oliveira U."/>
            <person name="Santos F.R."/>
            <person name="Vidigal T.H.D.A."/>
            <person name="Brescovit A.D."/>
            <person name="Santos A.J."/>
        </authorList>
    </citation>
    <scope>NUCLEOTIDE SEQUENCE</scope>
    <source>
        <tissue evidence="2">Shoot tissue taken approximately 20 cm above the soil surface</tissue>
    </source>
</reference>
<reference evidence="2" key="2">
    <citation type="journal article" date="2015" name="Data Brief">
        <title>Shoot transcriptome of the giant reed, Arundo donax.</title>
        <authorList>
            <person name="Barrero R.A."/>
            <person name="Guerrero F.D."/>
            <person name="Moolhuijzen P."/>
            <person name="Goolsby J.A."/>
            <person name="Tidwell J."/>
            <person name="Bellgard S.E."/>
            <person name="Bellgard M.I."/>
        </authorList>
    </citation>
    <scope>NUCLEOTIDE SEQUENCE</scope>
    <source>
        <tissue evidence="2">Shoot tissue taken approximately 20 cm above the soil surface</tissue>
    </source>
</reference>
<feature type="region of interest" description="Disordered" evidence="1">
    <location>
        <begin position="1"/>
        <end position="30"/>
    </location>
</feature>
<proteinExistence type="predicted"/>
<dbReference type="AlphaFoldDB" id="A0A0A9AYZ2"/>
<sequence>MAEPDLSKLAARAASAPTSGPPPAAGGGAAASLVGHRDLARGLVDPCQSMEIGGRFGRLGLDFGDLDDWGRFV</sequence>
<dbReference type="EMBL" id="GBRH01240921">
    <property type="protein sequence ID" value="JAD56974.1"/>
    <property type="molecule type" value="Transcribed_RNA"/>
</dbReference>
<name>A0A0A9AYZ2_ARUDO</name>